<evidence type="ECO:0000313" key="2">
    <source>
        <dbReference type="EMBL" id="MBB4136096.1"/>
    </source>
</evidence>
<dbReference type="AlphaFoldDB" id="A0A840F2B2"/>
<feature type="chain" id="PRO_5032813116" description="Lipoprotein" evidence="1">
    <location>
        <begin position="35"/>
        <end position="162"/>
    </location>
</feature>
<reference evidence="2 3" key="1">
    <citation type="submission" date="2020-08" db="EMBL/GenBank/DDBJ databases">
        <title>Sequencing the genomes of 1000 actinobacteria strains.</title>
        <authorList>
            <person name="Klenk H.-P."/>
        </authorList>
    </citation>
    <scope>NUCLEOTIDE SEQUENCE [LARGE SCALE GENOMIC DNA]</scope>
    <source>
        <strain evidence="2 3">DSM 45298</strain>
    </source>
</reference>
<feature type="signal peptide" evidence="1">
    <location>
        <begin position="1"/>
        <end position="34"/>
    </location>
</feature>
<comment type="caution">
    <text evidence="2">The sequence shown here is derived from an EMBL/GenBank/DDBJ whole genome shotgun (WGS) entry which is preliminary data.</text>
</comment>
<dbReference type="PROSITE" id="PS51257">
    <property type="entry name" value="PROKAR_LIPOPROTEIN"/>
    <property type="match status" value="1"/>
</dbReference>
<evidence type="ECO:0000256" key="1">
    <source>
        <dbReference type="SAM" id="SignalP"/>
    </source>
</evidence>
<proteinExistence type="predicted"/>
<evidence type="ECO:0000313" key="3">
    <source>
        <dbReference type="Proteomes" id="UP000551501"/>
    </source>
</evidence>
<accession>A0A840F2B2</accession>
<name>A0A840F2B2_9ACTN</name>
<dbReference type="RefSeq" id="WP_343067416.1">
    <property type="nucleotide sequence ID" value="NZ_BAABHL010000003.1"/>
</dbReference>
<gene>
    <name evidence="2" type="ORF">BKA16_002648</name>
</gene>
<dbReference type="PROSITE" id="PS51318">
    <property type="entry name" value="TAT"/>
    <property type="match status" value="1"/>
</dbReference>
<protein>
    <recommendedName>
        <fullName evidence="4">Lipoprotein</fullName>
    </recommendedName>
</protein>
<sequence>MTALRPDPYPSRRTVLRGALVLPAALAVGAAATACGPTTDEARDLADMLVPHVEAALRQQRAAESLAPRLTEYTAALEVIAAQRKEHATALRDEIDRVHSSSAEQIAVPAENRLSTVDALREALTASARSAGADAVAHTEFVAGLLASVSASCTTLAEVQLA</sequence>
<dbReference type="EMBL" id="JACIFP010000001">
    <property type="protein sequence ID" value="MBB4136096.1"/>
    <property type="molecule type" value="Genomic_DNA"/>
</dbReference>
<keyword evidence="3" id="KW-1185">Reference proteome</keyword>
<keyword evidence="1" id="KW-0732">Signal</keyword>
<dbReference type="InterPro" id="IPR006311">
    <property type="entry name" value="TAT_signal"/>
</dbReference>
<organism evidence="2 3">
    <name type="scientific">Gordonia humi</name>
    <dbReference type="NCBI Taxonomy" id="686429"/>
    <lineage>
        <taxon>Bacteria</taxon>
        <taxon>Bacillati</taxon>
        <taxon>Actinomycetota</taxon>
        <taxon>Actinomycetes</taxon>
        <taxon>Mycobacteriales</taxon>
        <taxon>Gordoniaceae</taxon>
        <taxon>Gordonia</taxon>
    </lineage>
</organism>
<dbReference type="Proteomes" id="UP000551501">
    <property type="component" value="Unassembled WGS sequence"/>
</dbReference>
<evidence type="ECO:0008006" key="4">
    <source>
        <dbReference type="Google" id="ProtNLM"/>
    </source>
</evidence>